<evidence type="ECO:0000313" key="5">
    <source>
        <dbReference type="Proteomes" id="UP000011715"/>
    </source>
</evidence>
<keyword evidence="5" id="KW-1185">Reference proteome</keyword>
<proteinExistence type="predicted"/>
<reference evidence="5" key="1">
    <citation type="submission" date="2010-05" db="EMBL/GenBank/DDBJ databases">
        <title>The genome sequence of Magnaporthe poae strain ATCC 64411.</title>
        <authorList>
            <person name="Ma L.-J."/>
            <person name="Dead R."/>
            <person name="Young S."/>
            <person name="Zeng Q."/>
            <person name="Koehrsen M."/>
            <person name="Alvarado L."/>
            <person name="Berlin A."/>
            <person name="Chapman S.B."/>
            <person name="Chen Z."/>
            <person name="Freedman E."/>
            <person name="Gellesch M."/>
            <person name="Goldberg J."/>
            <person name="Griggs A."/>
            <person name="Gujja S."/>
            <person name="Heilman E.R."/>
            <person name="Heiman D."/>
            <person name="Hepburn T."/>
            <person name="Howarth C."/>
            <person name="Jen D."/>
            <person name="Larson L."/>
            <person name="Mehta T."/>
            <person name="Neiman D."/>
            <person name="Pearson M."/>
            <person name="Roberts A."/>
            <person name="Saif S."/>
            <person name="Shea T."/>
            <person name="Shenoy N."/>
            <person name="Sisk P."/>
            <person name="Stolte C."/>
            <person name="Sykes S."/>
            <person name="Walk T."/>
            <person name="White J."/>
            <person name="Yandava C."/>
            <person name="Haas B."/>
            <person name="Nusbaum C."/>
            <person name="Birren B."/>
        </authorList>
    </citation>
    <scope>NUCLEOTIDE SEQUENCE [LARGE SCALE GENOMIC DNA]</scope>
    <source>
        <strain evidence="5">ATCC 64411 / 73-15</strain>
    </source>
</reference>
<evidence type="ECO:0000313" key="4">
    <source>
        <dbReference type="EnsemblFungi" id="MAPG_01864T0"/>
    </source>
</evidence>
<organism evidence="4 5">
    <name type="scientific">Magnaporthiopsis poae (strain ATCC 64411 / 73-15)</name>
    <name type="common">Kentucky bluegrass fungus</name>
    <name type="synonym">Magnaporthe poae</name>
    <dbReference type="NCBI Taxonomy" id="644358"/>
    <lineage>
        <taxon>Eukaryota</taxon>
        <taxon>Fungi</taxon>
        <taxon>Dikarya</taxon>
        <taxon>Ascomycota</taxon>
        <taxon>Pezizomycotina</taxon>
        <taxon>Sordariomycetes</taxon>
        <taxon>Sordariomycetidae</taxon>
        <taxon>Magnaporthales</taxon>
        <taxon>Magnaporthaceae</taxon>
        <taxon>Magnaporthiopsis</taxon>
    </lineage>
</organism>
<reference evidence="3" key="3">
    <citation type="submission" date="2011-03" db="EMBL/GenBank/DDBJ databases">
        <title>Annotation of Magnaporthe poae ATCC 64411.</title>
        <authorList>
            <person name="Ma L.-J."/>
            <person name="Dead R."/>
            <person name="Young S.K."/>
            <person name="Zeng Q."/>
            <person name="Gargeya S."/>
            <person name="Fitzgerald M."/>
            <person name="Haas B."/>
            <person name="Abouelleil A."/>
            <person name="Alvarado L."/>
            <person name="Arachchi H.M."/>
            <person name="Berlin A."/>
            <person name="Brown A."/>
            <person name="Chapman S.B."/>
            <person name="Chen Z."/>
            <person name="Dunbar C."/>
            <person name="Freedman E."/>
            <person name="Gearin G."/>
            <person name="Gellesch M."/>
            <person name="Goldberg J."/>
            <person name="Griggs A."/>
            <person name="Gujja S."/>
            <person name="Heiman D."/>
            <person name="Howarth C."/>
            <person name="Larson L."/>
            <person name="Lui A."/>
            <person name="MacDonald P.J.P."/>
            <person name="Mehta T."/>
            <person name="Montmayeur A."/>
            <person name="Murphy C."/>
            <person name="Neiman D."/>
            <person name="Pearson M."/>
            <person name="Priest M."/>
            <person name="Roberts A."/>
            <person name="Saif S."/>
            <person name="Shea T."/>
            <person name="Shenoy N."/>
            <person name="Sisk P."/>
            <person name="Stolte C."/>
            <person name="Sykes S."/>
            <person name="Yandava C."/>
            <person name="Wortman J."/>
            <person name="Nusbaum C."/>
            <person name="Birren B."/>
        </authorList>
    </citation>
    <scope>NUCLEOTIDE SEQUENCE</scope>
    <source>
        <strain evidence="3">ATCC 64411</strain>
    </source>
</reference>
<reference evidence="4" key="5">
    <citation type="submission" date="2015-06" db="UniProtKB">
        <authorList>
            <consortium name="EnsemblFungi"/>
        </authorList>
    </citation>
    <scope>IDENTIFICATION</scope>
    <source>
        <strain evidence="4">ATCC 64411</strain>
    </source>
</reference>
<accession>A0A0C4DPU1</accession>
<dbReference type="EMBL" id="ADBL01000460">
    <property type="status" value="NOT_ANNOTATED_CDS"/>
    <property type="molecule type" value="Genomic_DNA"/>
</dbReference>
<dbReference type="eggNOG" id="ENOG502RNGI">
    <property type="taxonomic scope" value="Eukaryota"/>
</dbReference>
<reference evidence="4" key="4">
    <citation type="journal article" date="2015" name="G3 (Bethesda)">
        <title>Genome sequences of three phytopathogenic species of the Magnaporthaceae family of fungi.</title>
        <authorList>
            <person name="Okagaki L.H."/>
            <person name="Nunes C.C."/>
            <person name="Sailsbery J."/>
            <person name="Clay B."/>
            <person name="Brown D."/>
            <person name="John T."/>
            <person name="Oh Y."/>
            <person name="Young N."/>
            <person name="Fitzgerald M."/>
            <person name="Haas B.J."/>
            <person name="Zeng Q."/>
            <person name="Young S."/>
            <person name="Adiconis X."/>
            <person name="Fan L."/>
            <person name="Levin J.Z."/>
            <person name="Mitchell T.K."/>
            <person name="Okubara P.A."/>
            <person name="Farman M.L."/>
            <person name="Kohn L.M."/>
            <person name="Birren B."/>
            <person name="Ma L.-J."/>
            <person name="Dean R.A."/>
        </authorList>
    </citation>
    <scope>NUCLEOTIDE SEQUENCE</scope>
    <source>
        <strain evidence="4">ATCC 64411 / 73-15</strain>
    </source>
</reference>
<feature type="region of interest" description="Disordered" evidence="1">
    <location>
        <begin position="119"/>
        <end position="163"/>
    </location>
</feature>
<keyword evidence="2" id="KW-0732">Signal</keyword>
<name>A0A0C4DPU1_MAGP6</name>
<evidence type="ECO:0000313" key="3">
    <source>
        <dbReference type="EMBL" id="KLU82796.1"/>
    </source>
</evidence>
<evidence type="ECO:0000256" key="1">
    <source>
        <dbReference type="SAM" id="MobiDB-lite"/>
    </source>
</evidence>
<dbReference type="AlphaFoldDB" id="A0A0C4DPU1"/>
<dbReference type="Proteomes" id="UP000011715">
    <property type="component" value="Unassembled WGS sequence"/>
</dbReference>
<feature type="signal peptide" evidence="2">
    <location>
        <begin position="1"/>
        <end position="20"/>
    </location>
</feature>
<gene>
    <name evidence="3" type="ORF">MAPG_01864</name>
</gene>
<dbReference type="EMBL" id="GL876966">
    <property type="protein sequence ID" value="KLU82796.1"/>
    <property type="molecule type" value="Genomic_DNA"/>
</dbReference>
<sequence>MQAKTTSAIFLALLPLLVSAVPLANMAPTNHVYPGTCHKSANGKSVCRPKDPQVLSVSGTTRIGMPLPRRRSDPVCRDPCPEGADCIVRKSTGLRPGLMCAGLNCPNGITTSFTCKSKPEDVQQAQTKVENKQPPAEKATPAKTEGGQEGQKTGEAPAAQTTK</sequence>
<protein>
    <submittedName>
        <fullName evidence="3 4">Uncharacterized protein</fullName>
    </submittedName>
</protein>
<dbReference type="EnsemblFungi" id="MAPG_01864T0">
    <property type="protein sequence ID" value="MAPG_01864T0"/>
    <property type="gene ID" value="MAPG_01864"/>
</dbReference>
<feature type="chain" id="PRO_5009385210" evidence="2">
    <location>
        <begin position="21"/>
        <end position="163"/>
    </location>
</feature>
<evidence type="ECO:0000256" key="2">
    <source>
        <dbReference type="SAM" id="SignalP"/>
    </source>
</evidence>
<dbReference type="VEuPathDB" id="FungiDB:MAPG_01864"/>
<reference evidence="3" key="2">
    <citation type="submission" date="2010-05" db="EMBL/GenBank/DDBJ databases">
        <title>The Genome Sequence of Magnaporthe poae strain ATCC 64411.</title>
        <authorList>
            <consortium name="The Broad Institute Genome Sequencing Platform"/>
            <consortium name="Broad Institute Genome Sequencing Center for Infectious Disease"/>
            <person name="Ma L.-J."/>
            <person name="Dead R."/>
            <person name="Young S."/>
            <person name="Zeng Q."/>
            <person name="Koehrsen M."/>
            <person name="Alvarado L."/>
            <person name="Berlin A."/>
            <person name="Chapman S.B."/>
            <person name="Chen Z."/>
            <person name="Freedman E."/>
            <person name="Gellesch M."/>
            <person name="Goldberg J."/>
            <person name="Griggs A."/>
            <person name="Gujja S."/>
            <person name="Heilman E.R."/>
            <person name="Heiman D."/>
            <person name="Hepburn T."/>
            <person name="Howarth C."/>
            <person name="Jen D."/>
            <person name="Larson L."/>
            <person name="Mehta T."/>
            <person name="Neiman D."/>
            <person name="Pearson M."/>
            <person name="Roberts A."/>
            <person name="Saif S."/>
            <person name="Shea T."/>
            <person name="Shenoy N."/>
            <person name="Sisk P."/>
            <person name="Stolte C."/>
            <person name="Sykes S."/>
            <person name="Walk T."/>
            <person name="White J."/>
            <person name="Yandava C."/>
            <person name="Haas B."/>
            <person name="Nusbaum C."/>
            <person name="Birren B."/>
        </authorList>
    </citation>
    <scope>NUCLEOTIDE SEQUENCE</scope>
    <source>
        <strain evidence="3">ATCC 64411</strain>
    </source>
</reference>